<dbReference type="AlphaFoldDB" id="A0A084WGR5"/>
<evidence type="ECO:0000313" key="2">
    <source>
        <dbReference type="EnsemblMetazoa" id="ASIC017510-PA"/>
    </source>
</evidence>
<dbReference type="Proteomes" id="UP000030765">
    <property type="component" value="Unassembled WGS sequence"/>
</dbReference>
<keyword evidence="3" id="KW-1185">Reference proteome</keyword>
<sequence>MIIGYDREVLMLGKKIRQSFVHTLRAALMQSFRGRALFAEKETSSWESSEVKEKTFLSERQLR</sequence>
<name>A0A084WGR5_ANOSI</name>
<dbReference type="VEuPathDB" id="VectorBase:ASIC017510"/>
<dbReference type="EMBL" id="KE525345">
    <property type="protein sequence ID" value="KFB49409.1"/>
    <property type="molecule type" value="Genomic_DNA"/>
</dbReference>
<dbReference type="EnsemblMetazoa" id="ASIC017510-RA">
    <property type="protein sequence ID" value="ASIC017510-PA"/>
    <property type="gene ID" value="ASIC017510"/>
</dbReference>
<accession>A0A084WGR5</accession>
<reference evidence="2" key="2">
    <citation type="submission" date="2020-05" db="UniProtKB">
        <authorList>
            <consortium name="EnsemblMetazoa"/>
        </authorList>
    </citation>
    <scope>IDENTIFICATION</scope>
</reference>
<evidence type="ECO:0000313" key="3">
    <source>
        <dbReference type="Proteomes" id="UP000030765"/>
    </source>
</evidence>
<proteinExistence type="predicted"/>
<gene>
    <name evidence="1" type="ORF">ZHAS_00017510</name>
</gene>
<dbReference type="EMBL" id="ATLV01023695">
    <property type="status" value="NOT_ANNOTATED_CDS"/>
    <property type="molecule type" value="Genomic_DNA"/>
</dbReference>
<protein>
    <submittedName>
        <fullName evidence="1 2">Uncharacterized protein</fullName>
    </submittedName>
</protein>
<organism evidence="1">
    <name type="scientific">Anopheles sinensis</name>
    <name type="common">Mosquito</name>
    <dbReference type="NCBI Taxonomy" id="74873"/>
    <lineage>
        <taxon>Eukaryota</taxon>
        <taxon>Metazoa</taxon>
        <taxon>Ecdysozoa</taxon>
        <taxon>Arthropoda</taxon>
        <taxon>Hexapoda</taxon>
        <taxon>Insecta</taxon>
        <taxon>Pterygota</taxon>
        <taxon>Neoptera</taxon>
        <taxon>Endopterygota</taxon>
        <taxon>Diptera</taxon>
        <taxon>Nematocera</taxon>
        <taxon>Culicoidea</taxon>
        <taxon>Culicidae</taxon>
        <taxon>Anophelinae</taxon>
        <taxon>Anopheles</taxon>
    </lineage>
</organism>
<evidence type="ECO:0000313" key="1">
    <source>
        <dbReference type="EMBL" id="KFB49409.1"/>
    </source>
</evidence>
<reference evidence="1 3" key="1">
    <citation type="journal article" date="2014" name="BMC Genomics">
        <title>Genome sequence of Anopheles sinensis provides insight into genetics basis of mosquito competence for malaria parasites.</title>
        <authorList>
            <person name="Zhou D."/>
            <person name="Zhang D."/>
            <person name="Ding G."/>
            <person name="Shi L."/>
            <person name="Hou Q."/>
            <person name="Ye Y."/>
            <person name="Xu Y."/>
            <person name="Zhou H."/>
            <person name="Xiong C."/>
            <person name="Li S."/>
            <person name="Yu J."/>
            <person name="Hong S."/>
            <person name="Yu X."/>
            <person name="Zou P."/>
            <person name="Chen C."/>
            <person name="Chang X."/>
            <person name="Wang W."/>
            <person name="Lv Y."/>
            <person name="Sun Y."/>
            <person name="Ma L."/>
            <person name="Shen B."/>
            <person name="Zhu C."/>
        </authorList>
    </citation>
    <scope>NUCLEOTIDE SEQUENCE [LARGE SCALE GENOMIC DNA]</scope>
</reference>